<evidence type="ECO:0000313" key="2">
    <source>
        <dbReference type="EMBL" id="GFS46615.1"/>
    </source>
</evidence>
<comment type="caution">
    <text evidence="2">The sequence shown here is derived from an EMBL/GenBank/DDBJ whole genome shotgun (WGS) entry which is preliminary data.</text>
</comment>
<dbReference type="Pfam" id="PF02458">
    <property type="entry name" value="Transferase"/>
    <property type="match status" value="1"/>
</dbReference>
<dbReference type="PANTHER" id="PTHR31896:SF12">
    <property type="entry name" value="HXXXD-TYPE ACYL-TRANSFERASE FAMILY PROTEIN"/>
    <property type="match status" value="1"/>
</dbReference>
<dbReference type="PANTHER" id="PTHR31896">
    <property type="entry name" value="FAMILY REGULATORY PROTEIN, PUTATIVE (AFU_ORTHOLOGUE AFUA_3G14730)-RELATED"/>
    <property type="match status" value="1"/>
</dbReference>
<dbReference type="EMBL" id="BJWL01000469">
    <property type="protein sequence ID" value="GFS46615.1"/>
    <property type="molecule type" value="Genomic_DNA"/>
</dbReference>
<protein>
    <submittedName>
        <fullName evidence="2">HXXXD-type acyl-transferase family protein</fullName>
    </submittedName>
</protein>
<dbReference type="GO" id="GO:0016740">
    <property type="term" value="F:transferase activity"/>
    <property type="evidence" value="ECO:0007669"/>
    <property type="project" value="UniProtKB-KW"/>
</dbReference>
<dbReference type="InterPro" id="IPR023213">
    <property type="entry name" value="CAT-like_dom_sf"/>
</dbReference>
<keyword evidence="1 2" id="KW-0808">Transferase</keyword>
<proteinExistence type="predicted"/>
<dbReference type="InterPro" id="IPR051283">
    <property type="entry name" value="Sec_Metabolite_Acyltrans"/>
</dbReference>
<gene>
    <name evidence="2" type="ORF">Acr_00g0103340</name>
</gene>
<name>A0A7J0E2B1_9ERIC</name>
<evidence type="ECO:0000313" key="3">
    <source>
        <dbReference type="Proteomes" id="UP000585474"/>
    </source>
</evidence>
<accession>A0A7J0E2B1</accession>
<sequence>MMGSSPRLDVFGNEFGMGRAVAARSGYEHKFDGKVTLYPGDEGRGSMDLEICLSERLIKGLESDKEFLDAFRGGSD</sequence>
<reference evidence="3" key="1">
    <citation type="submission" date="2019-07" db="EMBL/GenBank/DDBJ databases">
        <title>De Novo Assembly of kiwifruit Actinidia rufa.</title>
        <authorList>
            <person name="Sugita-Konishi S."/>
            <person name="Sato K."/>
            <person name="Mori E."/>
            <person name="Abe Y."/>
            <person name="Kisaki G."/>
            <person name="Hamano K."/>
            <person name="Suezawa K."/>
            <person name="Otani M."/>
            <person name="Fukuda T."/>
            <person name="Manabe T."/>
            <person name="Gomi K."/>
            <person name="Tabuchi M."/>
            <person name="Akimitsu K."/>
            <person name="Kataoka I."/>
        </authorList>
    </citation>
    <scope>NUCLEOTIDE SEQUENCE [LARGE SCALE GENOMIC DNA]</scope>
    <source>
        <strain evidence="3">cv. Fuchu</strain>
    </source>
</reference>
<dbReference type="Proteomes" id="UP000585474">
    <property type="component" value="Unassembled WGS sequence"/>
</dbReference>
<keyword evidence="3" id="KW-1185">Reference proteome</keyword>
<evidence type="ECO:0000256" key="1">
    <source>
        <dbReference type="ARBA" id="ARBA00022679"/>
    </source>
</evidence>
<dbReference type="Gene3D" id="3.30.559.10">
    <property type="entry name" value="Chloramphenicol acetyltransferase-like domain"/>
    <property type="match status" value="1"/>
</dbReference>
<dbReference type="AlphaFoldDB" id="A0A7J0E2B1"/>
<organism evidence="2 3">
    <name type="scientific">Actinidia rufa</name>
    <dbReference type="NCBI Taxonomy" id="165716"/>
    <lineage>
        <taxon>Eukaryota</taxon>
        <taxon>Viridiplantae</taxon>
        <taxon>Streptophyta</taxon>
        <taxon>Embryophyta</taxon>
        <taxon>Tracheophyta</taxon>
        <taxon>Spermatophyta</taxon>
        <taxon>Magnoliopsida</taxon>
        <taxon>eudicotyledons</taxon>
        <taxon>Gunneridae</taxon>
        <taxon>Pentapetalae</taxon>
        <taxon>asterids</taxon>
        <taxon>Ericales</taxon>
        <taxon>Actinidiaceae</taxon>
        <taxon>Actinidia</taxon>
    </lineage>
</organism>
<dbReference type="OrthoDB" id="1862401at2759"/>